<organism evidence="1 2">
    <name type="scientific">Elaeis guineensis var. tenera</name>
    <name type="common">Oil palm</name>
    <dbReference type="NCBI Taxonomy" id="51953"/>
    <lineage>
        <taxon>Eukaryota</taxon>
        <taxon>Viridiplantae</taxon>
        <taxon>Streptophyta</taxon>
        <taxon>Embryophyta</taxon>
        <taxon>Tracheophyta</taxon>
        <taxon>Spermatophyta</taxon>
        <taxon>Magnoliopsida</taxon>
        <taxon>Liliopsida</taxon>
        <taxon>Arecaceae</taxon>
        <taxon>Arecoideae</taxon>
        <taxon>Cocoseae</taxon>
        <taxon>Elaeidinae</taxon>
        <taxon>Elaeis</taxon>
    </lineage>
</organism>
<protein>
    <submittedName>
        <fullName evidence="2">Salicylate carboxymethyltransferase isoform X1</fullName>
    </submittedName>
</protein>
<name>A0A6J0PFH6_ELAGV</name>
<proteinExistence type="predicted"/>
<dbReference type="InParanoid" id="A0A6J0PFH6"/>
<dbReference type="OrthoDB" id="742617at2759"/>
<dbReference type="PANTHER" id="PTHR31009">
    <property type="entry name" value="S-ADENOSYL-L-METHIONINE:CARBOXYL METHYLTRANSFERASE FAMILY PROTEIN"/>
    <property type="match status" value="1"/>
</dbReference>
<gene>
    <name evidence="2" type="primary">LOC105045948</name>
</gene>
<evidence type="ECO:0000313" key="1">
    <source>
        <dbReference type="Proteomes" id="UP000504607"/>
    </source>
</evidence>
<dbReference type="InterPro" id="IPR029063">
    <property type="entry name" value="SAM-dependent_MTases_sf"/>
</dbReference>
<evidence type="ECO:0000313" key="2">
    <source>
        <dbReference type="RefSeq" id="XP_019704195.2"/>
    </source>
</evidence>
<dbReference type="InterPro" id="IPR005299">
    <property type="entry name" value="MeTrfase_7"/>
</dbReference>
<sequence length="308" mass="34377">MKGIILAMTDSLNTSFLSDDFEEMRASTNSSRSAMDVGSILHMKEGLGETSYARNSSLQKKSMDALKHIIVHSAVNVYISKTPTSFSMADLGCSSGPNALCMAGDIIEAIDEKCSKLSQQTPEISVFLNDLPMNDFNAIFANFPEFFKKLKTHASRERDIHPFVFLAGVPGSFYGRLFLNNSLHFIYSCLSLHWLSQKIVNEEKVDAYNVPFYAPSTKEIEDEVQKEGSFIIDHIQTYEFNTSSGDATKDGRITSLAIRAIQESMICYHFGGEIIDTLFETYGRLLSESMKKEEIKGVHLVVVLRKSG</sequence>
<reference evidence="2" key="1">
    <citation type="submission" date="2025-08" db="UniProtKB">
        <authorList>
            <consortium name="RefSeq"/>
        </authorList>
    </citation>
    <scope>IDENTIFICATION</scope>
</reference>
<dbReference type="SUPFAM" id="SSF53335">
    <property type="entry name" value="S-adenosyl-L-methionine-dependent methyltransferases"/>
    <property type="match status" value="1"/>
</dbReference>
<dbReference type="RefSeq" id="XP_019704195.2">
    <property type="nucleotide sequence ID" value="XM_019848636.2"/>
</dbReference>
<dbReference type="Pfam" id="PF03492">
    <property type="entry name" value="Methyltransf_7"/>
    <property type="match status" value="2"/>
</dbReference>
<dbReference type="GO" id="GO:0008168">
    <property type="term" value="F:methyltransferase activity"/>
    <property type="evidence" value="ECO:0007669"/>
    <property type="project" value="InterPro"/>
</dbReference>
<keyword evidence="1" id="KW-1185">Reference proteome</keyword>
<dbReference type="AlphaFoldDB" id="A0A6J0PFH6"/>
<dbReference type="Proteomes" id="UP000504607">
    <property type="component" value="Chromosome 1"/>
</dbReference>
<accession>A0A6J0PFH6</accession>
<dbReference type="Gene3D" id="3.40.50.150">
    <property type="entry name" value="Vaccinia Virus protein VP39"/>
    <property type="match status" value="2"/>
</dbReference>